<name>X1B5I2_9ZZZZ</name>
<accession>X1B5I2</accession>
<sequence length="187" mass="21688">MSKFKSKIHDLLKRVGCHGGAVMYHPYRWKCWECGALRKMGQKTCSKCGGVSFMQYYAPHFHVMGVGFIEGKECKRVFEETGYLIKNINGTDRSIFRTAQYQLSHCARKEGGRAYTWFGTLSYLKFKAGKYEDLGEPCPVCGEFMIQVVYKGSLEDPFEGLDEYKRGYLDEPGPWVPVDKERWRRPY</sequence>
<protein>
    <submittedName>
        <fullName evidence="1">Uncharacterized protein</fullName>
    </submittedName>
</protein>
<dbReference type="EMBL" id="BART01024566">
    <property type="protein sequence ID" value="GAG90954.1"/>
    <property type="molecule type" value="Genomic_DNA"/>
</dbReference>
<dbReference type="AlphaFoldDB" id="X1B5I2"/>
<organism evidence="1">
    <name type="scientific">marine sediment metagenome</name>
    <dbReference type="NCBI Taxonomy" id="412755"/>
    <lineage>
        <taxon>unclassified sequences</taxon>
        <taxon>metagenomes</taxon>
        <taxon>ecological metagenomes</taxon>
    </lineage>
</organism>
<evidence type="ECO:0000313" key="1">
    <source>
        <dbReference type="EMBL" id="GAG90954.1"/>
    </source>
</evidence>
<reference evidence="1" key="1">
    <citation type="journal article" date="2014" name="Front. Microbiol.">
        <title>High frequency of phylogenetically diverse reductive dehalogenase-homologous genes in deep subseafloor sedimentary metagenomes.</title>
        <authorList>
            <person name="Kawai M."/>
            <person name="Futagami T."/>
            <person name="Toyoda A."/>
            <person name="Takaki Y."/>
            <person name="Nishi S."/>
            <person name="Hori S."/>
            <person name="Arai W."/>
            <person name="Tsubouchi T."/>
            <person name="Morono Y."/>
            <person name="Uchiyama I."/>
            <person name="Ito T."/>
            <person name="Fujiyama A."/>
            <person name="Inagaki F."/>
            <person name="Takami H."/>
        </authorList>
    </citation>
    <scope>NUCLEOTIDE SEQUENCE</scope>
    <source>
        <strain evidence="1">Expedition CK06-06</strain>
    </source>
</reference>
<gene>
    <name evidence="1" type="ORF">S01H4_44326</name>
</gene>
<comment type="caution">
    <text evidence="1">The sequence shown here is derived from an EMBL/GenBank/DDBJ whole genome shotgun (WGS) entry which is preliminary data.</text>
</comment>
<proteinExistence type="predicted"/>